<dbReference type="SUPFAM" id="SSF102114">
    <property type="entry name" value="Radical SAM enzymes"/>
    <property type="match status" value="1"/>
</dbReference>
<dbReference type="CDD" id="cd01335">
    <property type="entry name" value="Radical_SAM"/>
    <property type="match status" value="1"/>
</dbReference>
<dbReference type="HOGENOM" id="CLU_021572_1_0_7"/>
<dbReference type="SFLD" id="SFLDS00029">
    <property type="entry name" value="Radical_SAM"/>
    <property type="match status" value="1"/>
</dbReference>
<keyword evidence="9" id="KW-1185">Reference proteome</keyword>
<evidence type="ECO:0000259" key="6">
    <source>
        <dbReference type="PROSITE" id="PS51332"/>
    </source>
</evidence>
<dbReference type="InterPro" id="IPR006158">
    <property type="entry name" value="Cobalamin-bd"/>
</dbReference>
<evidence type="ECO:0000256" key="4">
    <source>
        <dbReference type="ARBA" id="ARBA00023004"/>
    </source>
</evidence>
<dbReference type="InterPro" id="IPR023404">
    <property type="entry name" value="rSAM_horseshoe"/>
</dbReference>
<dbReference type="KEGG" id="ppd:Ppro_0614"/>
<dbReference type="CDD" id="cd02068">
    <property type="entry name" value="radical_SAM_B12_BD"/>
    <property type="match status" value="1"/>
</dbReference>
<dbReference type="Pfam" id="PF02310">
    <property type="entry name" value="B12-binding"/>
    <property type="match status" value="1"/>
</dbReference>
<dbReference type="Gene3D" id="3.40.50.280">
    <property type="entry name" value="Cobalamin-binding domain"/>
    <property type="match status" value="1"/>
</dbReference>
<evidence type="ECO:0000256" key="1">
    <source>
        <dbReference type="ARBA" id="ARBA00001966"/>
    </source>
</evidence>
<evidence type="ECO:0000259" key="7">
    <source>
        <dbReference type="PROSITE" id="PS51918"/>
    </source>
</evidence>
<dbReference type="PROSITE" id="PS51918">
    <property type="entry name" value="RADICAL_SAM"/>
    <property type="match status" value="1"/>
</dbReference>
<dbReference type="EMBL" id="CP000482">
    <property type="protein sequence ID" value="ABK98245.1"/>
    <property type="molecule type" value="Genomic_DNA"/>
</dbReference>
<dbReference type="InterPro" id="IPR036724">
    <property type="entry name" value="Cobalamin-bd_sf"/>
</dbReference>
<dbReference type="InterPro" id="IPR058240">
    <property type="entry name" value="rSAM_sf"/>
</dbReference>
<comment type="cofactor">
    <cofactor evidence="1">
        <name>[4Fe-4S] cluster</name>
        <dbReference type="ChEBI" id="CHEBI:49883"/>
    </cofactor>
</comment>
<accession>A1ALM5</accession>
<dbReference type="SFLD" id="SFLDG01082">
    <property type="entry name" value="B12-binding_domain_containing"/>
    <property type="match status" value="1"/>
</dbReference>
<dbReference type="GO" id="GO:0051539">
    <property type="term" value="F:4 iron, 4 sulfur cluster binding"/>
    <property type="evidence" value="ECO:0007669"/>
    <property type="project" value="UniProtKB-KW"/>
</dbReference>
<dbReference type="Pfam" id="PF04055">
    <property type="entry name" value="Radical_SAM"/>
    <property type="match status" value="1"/>
</dbReference>
<organism evidence="8 9">
    <name type="scientific">Pelobacter propionicus (strain DSM 2379 / NBRC 103807 / OttBd1)</name>
    <dbReference type="NCBI Taxonomy" id="338966"/>
    <lineage>
        <taxon>Bacteria</taxon>
        <taxon>Pseudomonadati</taxon>
        <taxon>Thermodesulfobacteriota</taxon>
        <taxon>Desulfuromonadia</taxon>
        <taxon>Desulfuromonadales</taxon>
        <taxon>Desulfuromonadaceae</taxon>
        <taxon>Pelobacter</taxon>
    </lineage>
</organism>
<evidence type="ECO:0000256" key="2">
    <source>
        <dbReference type="ARBA" id="ARBA00022691"/>
    </source>
</evidence>
<gene>
    <name evidence="8" type="ordered locus">Ppro_0614</name>
</gene>
<dbReference type="Gene3D" id="3.80.30.20">
    <property type="entry name" value="tm_1862 like domain"/>
    <property type="match status" value="1"/>
</dbReference>
<dbReference type="InterPro" id="IPR006638">
    <property type="entry name" value="Elp3/MiaA/NifB-like_rSAM"/>
</dbReference>
<dbReference type="RefSeq" id="WP_011734558.1">
    <property type="nucleotide sequence ID" value="NC_008609.1"/>
</dbReference>
<evidence type="ECO:0000313" key="8">
    <source>
        <dbReference type="EMBL" id="ABK98245.1"/>
    </source>
</evidence>
<dbReference type="Proteomes" id="UP000006732">
    <property type="component" value="Chromosome"/>
</dbReference>
<dbReference type="GO" id="GO:0046872">
    <property type="term" value="F:metal ion binding"/>
    <property type="evidence" value="ECO:0007669"/>
    <property type="project" value="UniProtKB-KW"/>
</dbReference>
<dbReference type="GO" id="GO:0003824">
    <property type="term" value="F:catalytic activity"/>
    <property type="evidence" value="ECO:0007669"/>
    <property type="project" value="InterPro"/>
</dbReference>
<proteinExistence type="predicted"/>
<keyword evidence="4" id="KW-0408">Iron</keyword>
<dbReference type="PROSITE" id="PS51332">
    <property type="entry name" value="B12_BINDING"/>
    <property type="match status" value="1"/>
</dbReference>
<dbReference type="SMART" id="SM00729">
    <property type="entry name" value="Elp3"/>
    <property type="match status" value="1"/>
</dbReference>
<reference evidence="8 9" key="1">
    <citation type="submission" date="2006-10" db="EMBL/GenBank/DDBJ databases">
        <title>Complete sequence of chromosome of Pelobacter propionicus DSM 2379.</title>
        <authorList>
            <consortium name="US DOE Joint Genome Institute"/>
            <person name="Copeland A."/>
            <person name="Lucas S."/>
            <person name="Lapidus A."/>
            <person name="Barry K."/>
            <person name="Detter J.C."/>
            <person name="Glavina del Rio T."/>
            <person name="Hammon N."/>
            <person name="Israni S."/>
            <person name="Dalin E."/>
            <person name="Tice H."/>
            <person name="Pitluck S."/>
            <person name="Saunders E."/>
            <person name="Brettin T."/>
            <person name="Bruce D."/>
            <person name="Han C."/>
            <person name="Tapia R."/>
            <person name="Schmutz J."/>
            <person name="Larimer F."/>
            <person name="Land M."/>
            <person name="Hauser L."/>
            <person name="Kyrpides N."/>
            <person name="Kim E."/>
            <person name="Lovley D."/>
            <person name="Richardson P."/>
        </authorList>
    </citation>
    <scope>NUCLEOTIDE SEQUENCE [LARGE SCALE GENOMIC DNA]</scope>
    <source>
        <strain evidence="9">DSM 2379 / NBRC 103807 / OttBd1</strain>
    </source>
</reference>
<feature type="domain" description="B12-binding" evidence="6">
    <location>
        <begin position="1"/>
        <end position="135"/>
    </location>
</feature>
<dbReference type="Pfam" id="PF13311">
    <property type="entry name" value="DUF4080"/>
    <property type="match status" value="1"/>
</dbReference>
<sequence length="570" mass="64681">MKLLLTTLHAKYSHASLALPCLTAACGDLADLGISIREWTVNEPRQQLLRRIMAGQADAVAFSCYIWNIESSLKLADDIKKIAPHTRIILGGPEASFGIFQLMHDNPAVDFVVRGEGEAVFRSLMETLLRQRGSDPSSEKDQFQGIENLFYRWGNDILSGPLATGYLEMDSIPSPFQAGLVDLSKPLIYYETSRGCPFSCAFCLSSLEGRVRSFSMERIESDLVWLMSREIQQIKLVDRTFNYDGERANRIWELILANNRTSRFHFEIAADLLTDRNMEILRRVPPRTFGFEIGVQSFRADSLEQVQRRSNLERLAANVRRLRAETVVELHLDLLAGLPGESYDGLLDSLDRLAELKPHVIQIEPLKLLKGSAMRTIARDNGYRFSQSPPYTILTTPWLSFDDIGRIETIGRLLDLFYNRGGFGTALAFMQRHIGFSQLFHLMAGQPEGDDLTGRTIRRTFELFASLAAPLLPEQERELLYDTLFFDYCRVEMPLMGKLPSFAADRQQQCSWPGRAELPSGIELPTHGRVRAFRSFFQWDYRNEGWKEEPTAVTFVYASAAGQGLQVRVL</sequence>
<dbReference type="PANTHER" id="PTHR43409:SF16">
    <property type="entry name" value="SLR0320 PROTEIN"/>
    <property type="match status" value="1"/>
</dbReference>
<dbReference type="GO" id="GO:0005829">
    <property type="term" value="C:cytosol"/>
    <property type="evidence" value="ECO:0007669"/>
    <property type="project" value="TreeGrafter"/>
</dbReference>
<dbReference type="GO" id="GO:0031419">
    <property type="term" value="F:cobalamin binding"/>
    <property type="evidence" value="ECO:0007669"/>
    <property type="project" value="InterPro"/>
</dbReference>
<dbReference type="SUPFAM" id="SSF52242">
    <property type="entry name" value="Cobalamin (vitamin B12)-binding domain"/>
    <property type="match status" value="1"/>
</dbReference>
<dbReference type="PANTHER" id="PTHR43409">
    <property type="entry name" value="ANAEROBIC MAGNESIUM-PROTOPORPHYRIN IX MONOMETHYL ESTER CYCLASE-RELATED"/>
    <property type="match status" value="1"/>
</dbReference>
<evidence type="ECO:0000256" key="5">
    <source>
        <dbReference type="ARBA" id="ARBA00023014"/>
    </source>
</evidence>
<evidence type="ECO:0000313" key="9">
    <source>
        <dbReference type="Proteomes" id="UP000006732"/>
    </source>
</evidence>
<protein>
    <submittedName>
        <fullName evidence="8">Radical SAM domain protein</fullName>
    </submittedName>
</protein>
<dbReference type="InterPro" id="IPR025288">
    <property type="entry name" value="DUF4080"/>
</dbReference>
<keyword evidence="2" id="KW-0949">S-adenosyl-L-methionine</keyword>
<evidence type="ECO:0000256" key="3">
    <source>
        <dbReference type="ARBA" id="ARBA00022723"/>
    </source>
</evidence>
<dbReference type="InterPro" id="IPR051198">
    <property type="entry name" value="BchE-like"/>
</dbReference>
<dbReference type="InterPro" id="IPR007197">
    <property type="entry name" value="rSAM"/>
</dbReference>
<dbReference type="STRING" id="338966.Ppro_0614"/>
<dbReference type="OrthoDB" id="9762608at2"/>
<dbReference type="InterPro" id="IPR034466">
    <property type="entry name" value="Methyltransferase_Class_B"/>
</dbReference>
<dbReference type="SFLD" id="SFLDG01123">
    <property type="entry name" value="methyltransferase_(Class_B)"/>
    <property type="match status" value="1"/>
</dbReference>
<name>A1ALM5_PELPD</name>
<feature type="domain" description="Radical SAM core" evidence="7">
    <location>
        <begin position="182"/>
        <end position="412"/>
    </location>
</feature>
<dbReference type="eggNOG" id="COG1032">
    <property type="taxonomic scope" value="Bacteria"/>
</dbReference>
<dbReference type="PROSITE" id="PS51257">
    <property type="entry name" value="PROKAR_LIPOPROTEIN"/>
    <property type="match status" value="1"/>
</dbReference>
<dbReference type="AlphaFoldDB" id="A1ALM5"/>
<keyword evidence="3" id="KW-0479">Metal-binding</keyword>
<keyword evidence="5" id="KW-0411">Iron-sulfur</keyword>